<organism evidence="1 2">
    <name type="scientific">Streptomyces sanyensis</name>
    <dbReference type="NCBI Taxonomy" id="568869"/>
    <lineage>
        <taxon>Bacteria</taxon>
        <taxon>Bacillati</taxon>
        <taxon>Actinomycetota</taxon>
        <taxon>Actinomycetes</taxon>
        <taxon>Kitasatosporales</taxon>
        <taxon>Streptomycetaceae</taxon>
        <taxon>Streptomyces</taxon>
    </lineage>
</organism>
<evidence type="ECO:0000313" key="2">
    <source>
        <dbReference type="Proteomes" id="UP001501147"/>
    </source>
</evidence>
<keyword evidence="2" id="KW-1185">Reference proteome</keyword>
<reference evidence="2" key="1">
    <citation type="journal article" date="2019" name="Int. J. Syst. Evol. Microbiol.">
        <title>The Global Catalogue of Microorganisms (GCM) 10K type strain sequencing project: providing services to taxonomists for standard genome sequencing and annotation.</title>
        <authorList>
            <consortium name="The Broad Institute Genomics Platform"/>
            <consortium name="The Broad Institute Genome Sequencing Center for Infectious Disease"/>
            <person name="Wu L."/>
            <person name="Ma J."/>
        </authorList>
    </citation>
    <scope>NUCLEOTIDE SEQUENCE [LARGE SCALE GENOMIC DNA]</scope>
    <source>
        <strain evidence="2">JCM 18324</strain>
    </source>
</reference>
<evidence type="ECO:0000313" key="1">
    <source>
        <dbReference type="EMBL" id="GAA4770675.1"/>
    </source>
</evidence>
<dbReference type="Proteomes" id="UP001501147">
    <property type="component" value="Unassembled WGS sequence"/>
</dbReference>
<dbReference type="Gene3D" id="2.70.98.10">
    <property type="match status" value="1"/>
</dbReference>
<dbReference type="InterPro" id="IPR011013">
    <property type="entry name" value="Gal_mutarotase_sf_dom"/>
</dbReference>
<sequence>MLRPRPVRGRTGRRAPGPAELTVRARPRGYCRGVNSSEQSIRLAAGDVELTVHPENGCRIGSLRIGGTELLRQGAHYGTFPMVPWCGRLRDGRFRDGAATHQLPLNAAPHAIHGTGRDTAWRTARSDGSEAAFTYRLTDPWPYAGRVTQTFALAEDSLTVAMGVETTETSFPAQVGWHPWFLRTIGGERARLDFSPEWQEERGEDHLPTGKRITPLPGPWDDCFGMPDGVRATLTWPGFLELEVSSRARWVVVYDEQEEAVCVEPQSGPPDGLNTDPELVTLIDPLELAMTWTWRRL</sequence>
<dbReference type="InterPro" id="IPR008183">
    <property type="entry name" value="Aldose_1/G6P_1-epimerase"/>
</dbReference>
<dbReference type="EMBL" id="BAABJV010000003">
    <property type="protein sequence ID" value="GAA4770675.1"/>
    <property type="molecule type" value="Genomic_DNA"/>
</dbReference>
<comment type="caution">
    <text evidence="1">The sequence shown here is derived from an EMBL/GenBank/DDBJ whole genome shotgun (WGS) entry which is preliminary data.</text>
</comment>
<accession>A0ABP8ZZJ7</accession>
<gene>
    <name evidence="1" type="ORF">GCM10023329_17200</name>
</gene>
<proteinExistence type="predicted"/>
<dbReference type="Pfam" id="PF01263">
    <property type="entry name" value="Aldose_epim"/>
    <property type="match status" value="1"/>
</dbReference>
<dbReference type="InterPro" id="IPR014718">
    <property type="entry name" value="GH-type_carb-bd"/>
</dbReference>
<dbReference type="SUPFAM" id="SSF74650">
    <property type="entry name" value="Galactose mutarotase-like"/>
    <property type="match status" value="1"/>
</dbReference>
<protein>
    <submittedName>
        <fullName evidence="1">Aldose 1-epimerase</fullName>
    </submittedName>
</protein>
<name>A0ABP8ZZJ7_9ACTN</name>